<dbReference type="RefSeq" id="WP_079725318.1">
    <property type="nucleotide sequence ID" value="NZ_BMCL01000001.1"/>
</dbReference>
<evidence type="ECO:0000256" key="1">
    <source>
        <dbReference type="SAM" id="Phobius"/>
    </source>
</evidence>
<gene>
    <name evidence="2" type="ORF">SAMN06296058_3003</name>
</gene>
<evidence type="ECO:0000313" key="2">
    <source>
        <dbReference type="EMBL" id="SKC78871.1"/>
    </source>
</evidence>
<evidence type="ECO:0000313" key="3">
    <source>
        <dbReference type="Proteomes" id="UP000190341"/>
    </source>
</evidence>
<feature type="transmembrane region" description="Helical" evidence="1">
    <location>
        <begin position="48"/>
        <end position="68"/>
    </location>
</feature>
<dbReference type="AlphaFoldDB" id="A0A1T5LSJ4"/>
<dbReference type="EMBL" id="FUZV01000002">
    <property type="protein sequence ID" value="SKC78871.1"/>
    <property type="molecule type" value="Genomic_DNA"/>
</dbReference>
<keyword evidence="3" id="KW-1185">Reference proteome</keyword>
<organism evidence="2 3">
    <name type="scientific">Pseudoxanthomonas indica</name>
    <dbReference type="NCBI Taxonomy" id="428993"/>
    <lineage>
        <taxon>Bacteria</taxon>
        <taxon>Pseudomonadati</taxon>
        <taxon>Pseudomonadota</taxon>
        <taxon>Gammaproteobacteria</taxon>
        <taxon>Lysobacterales</taxon>
        <taxon>Lysobacteraceae</taxon>
        <taxon>Pseudoxanthomonas</taxon>
    </lineage>
</organism>
<keyword evidence="1" id="KW-1133">Transmembrane helix</keyword>
<proteinExistence type="predicted"/>
<keyword evidence="1" id="KW-0472">Membrane</keyword>
<name>A0A1T5LSJ4_9GAMM</name>
<keyword evidence="1" id="KW-0812">Transmembrane</keyword>
<reference evidence="2 3" key="1">
    <citation type="submission" date="2017-02" db="EMBL/GenBank/DDBJ databases">
        <authorList>
            <person name="Peterson S.W."/>
        </authorList>
    </citation>
    <scope>NUCLEOTIDE SEQUENCE [LARGE SCALE GENOMIC DNA]</scope>
    <source>
        <strain evidence="2 3">P15</strain>
    </source>
</reference>
<sequence length="254" mass="28439">MNRLLFGAAAIAALVILQFAFEYYTTDGVTFVHPVTWFMGLEEDERAAWMQAWFSVLAIAVAAGIGLHQAADARRVAKDAAAAEAIRQGKIRGEAKLAQMLETNYLLMELAQDAERLKRAWAVINAGEDVNPEQALGEAGKRYAATFGTMTLDRPLDGYLGDRDLYVPAHLESIRQAELSNRNYDRAIRHIATFLAATDVTVGQVMEWKDARLIELDRVHRFSVEAIDAIAEAYNFRRYAELFKQDLGNQEARN</sequence>
<accession>A0A1T5LSJ4</accession>
<dbReference type="Proteomes" id="UP000190341">
    <property type="component" value="Unassembled WGS sequence"/>
</dbReference>
<dbReference type="STRING" id="428993.SAMN06296058_3003"/>
<protein>
    <submittedName>
        <fullName evidence="2">Uncharacterized protein</fullName>
    </submittedName>
</protein>